<protein>
    <recommendedName>
        <fullName evidence="9">Type II secretion system protein I</fullName>
        <shortName evidence="9">T2SS minor pseudopilin I</shortName>
    </recommendedName>
</protein>
<keyword evidence="8" id="KW-0472">Membrane</keyword>
<evidence type="ECO:0000256" key="7">
    <source>
        <dbReference type="ARBA" id="ARBA00022989"/>
    </source>
</evidence>
<evidence type="ECO:0000256" key="9">
    <source>
        <dbReference type="RuleBase" id="RU368030"/>
    </source>
</evidence>
<keyword evidence="6" id="KW-0812">Transmembrane</keyword>
<reference evidence="12" key="1">
    <citation type="journal article" date="2019" name="Int. J. Syst. Evol. Microbiol.">
        <title>The Global Catalogue of Microorganisms (GCM) 10K type strain sequencing project: providing services to taxonomists for standard genome sequencing and annotation.</title>
        <authorList>
            <consortium name="The Broad Institute Genomics Platform"/>
            <consortium name="The Broad Institute Genome Sequencing Center for Infectious Disease"/>
            <person name="Wu L."/>
            <person name="Ma J."/>
        </authorList>
    </citation>
    <scope>NUCLEOTIDE SEQUENCE [LARGE SCALE GENOMIC DNA]</scope>
    <source>
        <strain evidence="12">JCM 18715</strain>
    </source>
</reference>
<proteinExistence type="inferred from homology"/>
<keyword evidence="3" id="KW-1003">Cell membrane</keyword>
<evidence type="ECO:0000313" key="11">
    <source>
        <dbReference type="EMBL" id="GAA5159809.1"/>
    </source>
</evidence>
<keyword evidence="12" id="KW-1185">Reference proteome</keyword>
<dbReference type="SUPFAM" id="SSF54523">
    <property type="entry name" value="Pili subunits"/>
    <property type="match status" value="1"/>
</dbReference>
<dbReference type="Gene3D" id="3.30.1300.30">
    <property type="entry name" value="GSPII I/J protein-like"/>
    <property type="match status" value="1"/>
</dbReference>
<dbReference type="Pfam" id="PF07963">
    <property type="entry name" value="N_methyl"/>
    <property type="match status" value="1"/>
</dbReference>
<evidence type="ECO:0000256" key="3">
    <source>
        <dbReference type="ARBA" id="ARBA00022475"/>
    </source>
</evidence>
<dbReference type="PANTHER" id="PTHR38779:SF2">
    <property type="entry name" value="TYPE II SECRETION SYSTEM PROTEIN I-RELATED"/>
    <property type="match status" value="1"/>
</dbReference>
<dbReference type="InterPro" id="IPR012902">
    <property type="entry name" value="N_methyl_site"/>
</dbReference>
<evidence type="ECO:0000313" key="12">
    <source>
        <dbReference type="Proteomes" id="UP001500547"/>
    </source>
</evidence>
<evidence type="ECO:0000259" key="10">
    <source>
        <dbReference type="Pfam" id="PF02501"/>
    </source>
</evidence>
<comment type="similarity">
    <text evidence="2 9">Belongs to the GSP I family.</text>
</comment>
<evidence type="ECO:0000256" key="6">
    <source>
        <dbReference type="ARBA" id="ARBA00022692"/>
    </source>
</evidence>
<dbReference type="InterPro" id="IPR045584">
    <property type="entry name" value="Pilin-like"/>
</dbReference>
<dbReference type="PANTHER" id="PTHR38779">
    <property type="entry name" value="TYPE II SECRETION SYSTEM PROTEIN I-RELATED"/>
    <property type="match status" value="1"/>
</dbReference>
<sequence length="123" mass="13475">MPRRDHGFTLLEVLIALAVLAIALTAVSRGIGLVAIQATELGERHAAQWLAQNRMALLRIVDVFPDPSVTNEGDAEQAGYKLHYRETIKATDNPLFRRVEIKVSREDGTQLAKLTGFAARAAP</sequence>
<name>A0ABP9QCZ2_9RHOO</name>
<accession>A0ABP9QCZ2</accession>
<feature type="domain" description="Type II secretion system protein GspI C-terminal" evidence="10">
    <location>
        <begin position="42"/>
        <end position="118"/>
    </location>
</feature>
<evidence type="ECO:0000256" key="4">
    <source>
        <dbReference type="ARBA" id="ARBA00022481"/>
    </source>
</evidence>
<comment type="subcellular location">
    <subcellularLocation>
        <location evidence="1 9">Cell inner membrane</location>
        <topology evidence="1 9">Single-pass membrane protein</topology>
    </subcellularLocation>
</comment>
<dbReference type="EMBL" id="BAABLD010000002">
    <property type="protein sequence ID" value="GAA5159809.1"/>
    <property type="molecule type" value="Genomic_DNA"/>
</dbReference>
<keyword evidence="7" id="KW-1133">Transmembrane helix</keyword>
<comment type="function">
    <text evidence="9">Component of the type II secretion system required for the energy-dependent secretion of extracellular factors such as proteases and toxins from the periplasm.</text>
</comment>
<dbReference type="PROSITE" id="PS00409">
    <property type="entry name" value="PROKAR_NTER_METHYL"/>
    <property type="match status" value="1"/>
</dbReference>
<dbReference type="Pfam" id="PF02501">
    <property type="entry name" value="T2SSI"/>
    <property type="match status" value="1"/>
</dbReference>
<comment type="PTM">
    <text evidence="9">Cleaved by prepilin peptidase.</text>
</comment>
<dbReference type="Proteomes" id="UP001500547">
    <property type="component" value="Unassembled WGS sequence"/>
</dbReference>
<evidence type="ECO:0000256" key="1">
    <source>
        <dbReference type="ARBA" id="ARBA00004377"/>
    </source>
</evidence>
<dbReference type="InterPro" id="IPR003413">
    <property type="entry name" value="T2SS_GspI_C"/>
</dbReference>
<evidence type="ECO:0000256" key="2">
    <source>
        <dbReference type="ARBA" id="ARBA00008358"/>
    </source>
</evidence>
<evidence type="ECO:0000256" key="8">
    <source>
        <dbReference type="ARBA" id="ARBA00023136"/>
    </source>
</evidence>
<comment type="caution">
    <text evidence="11">The sequence shown here is derived from an EMBL/GenBank/DDBJ whole genome shotgun (WGS) entry which is preliminary data.</text>
</comment>
<keyword evidence="5 9" id="KW-0997">Cell inner membrane</keyword>
<comment type="subunit">
    <text evidence="9">Type II secretion is composed of four main components: the outer membrane complex, the inner membrane complex, the cytoplasmic secretion ATPase and the periplasm-spanning pseudopilus.</text>
</comment>
<evidence type="ECO:0000256" key="5">
    <source>
        <dbReference type="ARBA" id="ARBA00022519"/>
    </source>
</evidence>
<organism evidence="11 12">
    <name type="scientific">Viridibacterium curvum</name>
    <dbReference type="NCBI Taxonomy" id="1101404"/>
    <lineage>
        <taxon>Bacteria</taxon>
        <taxon>Pseudomonadati</taxon>
        <taxon>Pseudomonadota</taxon>
        <taxon>Betaproteobacteria</taxon>
        <taxon>Rhodocyclales</taxon>
        <taxon>Rhodocyclaceae</taxon>
        <taxon>Viridibacterium</taxon>
    </lineage>
</organism>
<dbReference type="NCBIfam" id="TIGR01707">
    <property type="entry name" value="gspI"/>
    <property type="match status" value="1"/>
</dbReference>
<dbReference type="RefSeq" id="WP_345531588.1">
    <property type="nucleotide sequence ID" value="NZ_BAABLD010000002.1"/>
</dbReference>
<dbReference type="InterPro" id="IPR010052">
    <property type="entry name" value="T2SS_protein-GspI"/>
</dbReference>
<dbReference type="NCBIfam" id="TIGR02532">
    <property type="entry name" value="IV_pilin_GFxxxE"/>
    <property type="match status" value="1"/>
</dbReference>
<keyword evidence="4 9" id="KW-0488">Methylation</keyword>
<gene>
    <name evidence="11" type="primary">gspI</name>
    <name evidence="11" type="ORF">GCM10025770_06740</name>
</gene>